<dbReference type="EMBL" id="MF893340">
    <property type="protein sequence ID" value="ATN92872.1"/>
    <property type="molecule type" value="Genomic_DNA"/>
</dbReference>
<protein>
    <submittedName>
        <fullName evidence="1">Uncharacterized protein</fullName>
    </submittedName>
</protein>
<evidence type="ECO:0000313" key="1">
    <source>
        <dbReference type="EMBL" id="ATN92872.1"/>
    </source>
</evidence>
<gene>
    <name evidence="1" type="ORF">PPSC2_109</name>
</gene>
<dbReference type="Proteomes" id="UP000244827">
    <property type="component" value="Segment"/>
</dbReference>
<organism evidence="1 2">
    <name type="scientific">Pseudomonas phage PPSC2</name>
    <dbReference type="NCBI Taxonomy" id="2041350"/>
    <lineage>
        <taxon>Viruses</taxon>
        <taxon>Duplodnaviria</taxon>
        <taxon>Heunggongvirae</taxon>
        <taxon>Uroviricota</taxon>
        <taxon>Caudoviricetes</taxon>
        <taxon>Vandenendeviridae</taxon>
        <taxon>Gorskivirinae</taxon>
        <taxon>Shenlongvirus</taxon>
        <taxon>Shenlongvirus PPSC2</taxon>
    </lineage>
</organism>
<reference evidence="1 2" key="1">
    <citation type="journal article" date="2018" name="Arch. Virol.">
        <title>Genomic characterization and phylogenetic analysis of the novel Pseudomonas phage PPSC2.</title>
        <authorList>
            <person name="Wu X."/>
            <person name="Wu Y."/>
            <person name="Tang Y."/>
            <person name="Gan B."/>
        </authorList>
    </citation>
    <scope>NUCLEOTIDE SEQUENCE [LARGE SCALE GENOMIC DNA]</scope>
</reference>
<proteinExistence type="predicted"/>
<evidence type="ECO:0000313" key="2">
    <source>
        <dbReference type="Proteomes" id="UP000244827"/>
    </source>
</evidence>
<sequence length="136" mass="15310">MNVMAQAHKDTKEYMIERASQKPNSSALLTYRQVFSAMLRNCHWHYKNSQKQKTIKLSAIVATLSQDLNATGFGLQGVVTDSEGNKVNVGEYSGSEMKIQNDADYYMSAANGFSKQELFVVSWGLENSKESFKIIR</sequence>
<accession>A0A2R2YB21</accession>
<keyword evidence="2" id="KW-1185">Reference proteome</keyword>
<name>A0A2R2YB21_9CAUD</name>